<name>A0A8J2MTR3_COTCN</name>
<reference evidence="1" key="1">
    <citation type="submission" date="2021-04" db="EMBL/GenBank/DDBJ databases">
        <authorList>
            <person name="Chebbi M.A.C M."/>
        </authorList>
    </citation>
    <scope>NUCLEOTIDE SEQUENCE</scope>
</reference>
<organism evidence="1 2">
    <name type="scientific">Cotesia congregata</name>
    <name type="common">Parasitoid wasp</name>
    <name type="synonym">Apanteles congregatus</name>
    <dbReference type="NCBI Taxonomy" id="51543"/>
    <lineage>
        <taxon>Eukaryota</taxon>
        <taxon>Metazoa</taxon>
        <taxon>Ecdysozoa</taxon>
        <taxon>Arthropoda</taxon>
        <taxon>Hexapoda</taxon>
        <taxon>Insecta</taxon>
        <taxon>Pterygota</taxon>
        <taxon>Neoptera</taxon>
        <taxon>Endopterygota</taxon>
        <taxon>Hymenoptera</taxon>
        <taxon>Apocrita</taxon>
        <taxon>Ichneumonoidea</taxon>
        <taxon>Braconidae</taxon>
        <taxon>Microgastrinae</taxon>
        <taxon>Cotesia</taxon>
    </lineage>
</organism>
<dbReference type="AlphaFoldDB" id="A0A8J2MTR3"/>
<comment type="caution">
    <text evidence="1">The sequence shown here is derived from an EMBL/GenBank/DDBJ whole genome shotgun (WGS) entry which is preliminary data.</text>
</comment>
<accession>A0A8J2MTR3</accession>
<proteinExistence type="predicted"/>
<evidence type="ECO:0000313" key="2">
    <source>
        <dbReference type="Proteomes" id="UP000786811"/>
    </source>
</evidence>
<dbReference type="EMBL" id="CAJNRD030001124">
    <property type="protein sequence ID" value="CAG5107663.1"/>
    <property type="molecule type" value="Genomic_DNA"/>
</dbReference>
<evidence type="ECO:0000313" key="1">
    <source>
        <dbReference type="EMBL" id="CAG5107663.1"/>
    </source>
</evidence>
<dbReference type="Proteomes" id="UP000786811">
    <property type="component" value="Unassembled WGS sequence"/>
</dbReference>
<keyword evidence="2" id="KW-1185">Reference proteome</keyword>
<sequence>MVNMLHQRSTVYKQKMKIIEEKDLNTKRDTGETSLFAIREYKKEKKSSGEAEEVDERLVAAKKVTGVYITIKTGFMIQTGTRDERQEFKQSNPVYLLVWPWSFCCRCLKPVCRKRFSGRQQRFARAGDFCGPILNCWRRDQAIQSIVWCVCVLCSWGTE</sequence>
<protein>
    <submittedName>
        <fullName evidence="1">Uncharacterized protein</fullName>
    </submittedName>
</protein>
<gene>
    <name evidence="1" type="ORF">HICCMSTLAB_LOCUS12856</name>
</gene>